<dbReference type="AlphaFoldDB" id="A0A7N0UBJ9"/>
<dbReference type="EnsemblPlants" id="Kaladp0059s0273.1.v1.1">
    <property type="protein sequence ID" value="Kaladp0059s0273.1.v1.1.CDS.1"/>
    <property type="gene ID" value="Kaladp0059s0273.v1.1"/>
</dbReference>
<accession>A0A7N0UBJ9</accession>
<evidence type="ECO:0000313" key="1">
    <source>
        <dbReference type="EnsemblPlants" id="Kaladp0059s0273.1.v1.1.CDS.1"/>
    </source>
</evidence>
<sequence>MIIGLRSTTTTTAGAQSAPSALAAADLISSVVALPLSAASSFSFGSCKEGWYYRCIGVDP</sequence>
<dbReference type="Gramene" id="Kaladp0059s0273.1.v1.1">
    <property type="protein sequence ID" value="Kaladp0059s0273.1.v1.1.CDS.1"/>
    <property type="gene ID" value="Kaladp0059s0273.v1.1"/>
</dbReference>
<organism evidence="1 2">
    <name type="scientific">Kalanchoe fedtschenkoi</name>
    <name type="common">Lavender scallops</name>
    <name type="synonym">South American air plant</name>
    <dbReference type="NCBI Taxonomy" id="63787"/>
    <lineage>
        <taxon>Eukaryota</taxon>
        <taxon>Viridiplantae</taxon>
        <taxon>Streptophyta</taxon>
        <taxon>Embryophyta</taxon>
        <taxon>Tracheophyta</taxon>
        <taxon>Spermatophyta</taxon>
        <taxon>Magnoliopsida</taxon>
        <taxon>eudicotyledons</taxon>
        <taxon>Gunneridae</taxon>
        <taxon>Pentapetalae</taxon>
        <taxon>Saxifragales</taxon>
        <taxon>Crassulaceae</taxon>
        <taxon>Kalanchoe</taxon>
    </lineage>
</organism>
<name>A0A7N0UBJ9_KALFE</name>
<protein>
    <submittedName>
        <fullName evidence="1">Uncharacterized protein</fullName>
    </submittedName>
</protein>
<dbReference type="Proteomes" id="UP000594263">
    <property type="component" value="Unplaced"/>
</dbReference>
<reference evidence="1" key="1">
    <citation type="submission" date="2021-01" db="UniProtKB">
        <authorList>
            <consortium name="EnsemblPlants"/>
        </authorList>
    </citation>
    <scope>IDENTIFICATION</scope>
</reference>
<evidence type="ECO:0000313" key="2">
    <source>
        <dbReference type="Proteomes" id="UP000594263"/>
    </source>
</evidence>
<proteinExistence type="predicted"/>
<keyword evidence="2" id="KW-1185">Reference proteome</keyword>